<sequence length="180" mass="20315">MQEQEPFKLEVVSVRLVKDAPLFSDHQLTSPKDAVKVVGDFLCEMDREVLCVINLKSDGTPINCNIVSIGAVNQTIAEPRELFKASILSNAAQMLMMHNHPSGSLEPSRQDVMMTNRILDLSELIGIRLVDHIIVGNDCNRYFSFSEKKMIEYPAITYRTDYEDLNFRSIPVVAEKGKAR</sequence>
<comment type="caution">
    <text evidence="1">The sequence shown here is derived from an EMBL/GenBank/DDBJ whole genome shotgun (WGS) entry which is preliminary data.</text>
</comment>
<dbReference type="Proteomes" id="UP000304953">
    <property type="component" value="Unassembled WGS sequence"/>
</dbReference>
<protein>
    <submittedName>
        <fullName evidence="1">DNA repair protein RadC</fullName>
    </submittedName>
</protein>
<dbReference type="EMBL" id="SRYA01000115">
    <property type="protein sequence ID" value="TGY87315.1"/>
    <property type="molecule type" value="Genomic_DNA"/>
</dbReference>
<accession>A0AC61RN19</accession>
<evidence type="ECO:0000313" key="1">
    <source>
        <dbReference type="EMBL" id="TGY87315.1"/>
    </source>
</evidence>
<proteinExistence type="predicted"/>
<name>A0AC61RN19_9FIRM</name>
<evidence type="ECO:0000313" key="2">
    <source>
        <dbReference type="Proteomes" id="UP000304953"/>
    </source>
</evidence>
<gene>
    <name evidence="1" type="ORF">E5329_26730</name>
</gene>
<reference evidence="1" key="1">
    <citation type="submission" date="2019-04" db="EMBL/GenBank/DDBJ databases">
        <title>Microbes associate with the intestines of laboratory mice.</title>
        <authorList>
            <person name="Navarre W."/>
            <person name="Wong E."/>
            <person name="Huang K."/>
            <person name="Tropini C."/>
            <person name="Ng K."/>
            <person name="Yu B."/>
        </authorList>
    </citation>
    <scope>NUCLEOTIDE SEQUENCE</scope>
    <source>
        <strain evidence="1">NM01_1-7b</strain>
    </source>
</reference>
<organism evidence="1 2">
    <name type="scientific">Petralouisia muris</name>
    <dbReference type="NCBI Taxonomy" id="3032872"/>
    <lineage>
        <taxon>Bacteria</taxon>
        <taxon>Bacillati</taxon>
        <taxon>Bacillota</taxon>
        <taxon>Clostridia</taxon>
        <taxon>Lachnospirales</taxon>
        <taxon>Lachnospiraceae</taxon>
        <taxon>Petralouisia</taxon>
    </lineage>
</organism>
<keyword evidence="2" id="KW-1185">Reference proteome</keyword>